<gene>
    <name evidence="6" type="ORF">GCM10007916_31790</name>
</gene>
<protein>
    <recommendedName>
        <fullName evidence="5">PNPLA domain-containing protein</fullName>
    </recommendedName>
</protein>
<reference evidence="7" key="1">
    <citation type="journal article" date="2019" name="Int. J. Syst. Evol. Microbiol.">
        <title>The Global Catalogue of Microorganisms (GCM) 10K type strain sequencing project: providing services to taxonomists for standard genome sequencing and annotation.</title>
        <authorList>
            <consortium name="The Broad Institute Genomics Platform"/>
            <consortium name="The Broad Institute Genome Sequencing Center for Infectious Disease"/>
            <person name="Wu L."/>
            <person name="Ma J."/>
        </authorList>
    </citation>
    <scope>NUCLEOTIDE SEQUENCE [LARGE SCALE GENOMIC DNA]</scope>
    <source>
        <strain evidence="7">NBRC 103166</strain>
    </source>
</reference>
<comment type="caution">
    <text evidence="6">The sequence shown here is derived from an EMBL/GenBank/DDBJ whole genome shotgun (WGS) entry which is preliminary data.</text>
</comment>
<feature type="domain" description="PNPLA" evidence="5">
    <location>
        <begin position="63"/>
        <end position="260"/>
    </location>
</feature>
<dbReference type="Proteomes" id="UP001157353">
    <property type="component" value="Unassembled WGS sequence"/>
</dbReference>
<accession>A0ABQ6E4B9</accession>
<dbReference type="EMBL" id="BSPQ01000018">
    <property type="protein sequence ID" value="GLS92109.1"/>
    <property type="molecule type" value="Genomic_DNA"/>
</dbReference>
<dbReference type="InterPro" id="IPR002641">
    <property type="entry name" value="PNPLA_dom"/>
</dbReference>
<sequence length="442" mass="48933">MPSVNQLLQHYAYLPRLGLLIGLAGCSATTQVTNIEKIGHQGNTYSLTSMAQQLKNDNTAILLSFSGGGTRAAALSYGVLKGMRDYTLVDGNETYPLINQVNTISSVSGGSFTAAYYGLYHDAIFDQYESDFLYKDVSGNLIDILLSPRFMFSKHTRTAAAAYYYNETLFNDATFADIHEASPRIIINSTDLGGGVRFSFLQEYFDLICSDVNDYSIANAVAASSAVPVIFPPVVLQNFQHCDKNYNPMITDNMPIYLNSTHDGLSSYADKENRPYIHLVDGGVTDNLGLLAIYDVVKSQEEVFALLGQHIDTLIIISVDASTKPDWIIDVNKQTPDAQDIIGAATDIQLHRYNDLVKSLVVKELDTWQQTSTEKNAYFIDINLSNAKQKTLVNNIPTDFTLKPEQVDVLIEHGYEAVINNKQLADIYQHHIPSPTLIIPES</sequence>
<dbReference type="InterPro" id="IPR016035">
    <property type="entry name" value="Acyl_Trfase/lysoPLipase"/>
</dbReference>
<proteinExistence type="predicted"/>
<dbReference type="PROSITE" id="PS51635">
    <property type="entry name" value="PNPLA"/>
    <property type="match status" value="1"/>
</dbReference>
<organism evidence="6 7">
    <name type="scientific">Psychromonas marina</name>
    <dbReference type="NCBI Taxonomy" id="88364"/>
    <lineage>
        <taxon>Bacteria</taxon>
        <taxon>Pseudomonadati</taxon>
        <taxon>Pseudomonadota</taxon>
        <taxon>Gammaproteobacteria</taxon>
        <taxon>Alteromonadales</taxon>
        <taxon>Psychromonadaceae</taxon>
        <taxon>Psychromonas</taxon>
    </lineage>
</organism>
<dbReference type="SUPFAM" id="SSF52151">
    <property type="entry name" value="FabD/lysophospholipase-like"/>
    <property type="match status" value="1"/>
</dbReference>
<feature type="active site" description="Nucleophile" evidence="4">
    <location>
        <position position="108"/>
    </location>
</feature>
<dbReference type="PANTHER" id="PTHR14226">
    <property type="entry name" value="NEUROPATHY TARGET ESTERASE/SWISS CHEESE D.MELANOGASTER"/>
    <property type="match status" value="1"/>
</dbReference>
<feature type="active site" description="Proton acceptor" evidence="4">
    <location>
        <position position="243"/>
    </location>
</feature>
<keyword evidence="2 4" id="KW-0442">Lipid degradation</keyword>
<keyword evidence="3 4" id="KW-0443">Lipid metabolism</keyword>
<evidence type="ECO:0000256" key="2">
    <source>
        <dbReference type="ARBA" id="ARBA00022963"/>
    </source>
</evidence>
<evidence type="ECO:0000259" key="5">
    <source>
        <dbReference type="PROSITE" id="PS51635"/>
    </source>
</evidence>
<keyword evidence="7" id="KW-1185">Reference proteome</keyword>
<evidence type="ECO:0000256" key="3">
    <source>
        <dbReference type="ARBA" id="ARBA00023098"/>
    </source>
</evidence>
<dbReference type="Pfam" id="PF01734">
    <property type="entry name" value="Patatin"/>
    <property type="match status" value="1"/>
</dbReference>
<dbReference type="PANTHER" id="PTHR14226:SF78">
    <property type="entry name" value="SLR0060 PROTEIN"/>
    <property type="match status" value="1"/>
</dbReference>
<evidence type="ECO:0000313" key="7">
    <source>
        <dbReference type="Proteomes" id="UP001157353"/>
    </source>
</evidence>
<dbReference type="InterPro" id="IPR050301">
    <property type="entry name" value="NTE"/>
</dbReference>
<evidence type="ECO:0000256" key="4">
    <source>
        <dbReference type="PROSITE-ProRule" id="PRU01161"/>
    </source>
</evidence>
<dbReference type="Gene3D" id="3.40.1090.10">
    <property type="entry name" value="Cytosolic phospholipase A2 catalytic domain"/>
    <property type="match status" value="1"/>
</dbReference>
<name>A0ABQ6E4B9_9GAMM</name>
<keyword evidence="1 4" id="KW-0378">Hydrolase</keyword>
<comment type="caution">
    <text evidence="4">Lacks conserved residue(s) required for the propagation of feature annotation.</text>
</comment>
<evidence type="ECO:0000313" key="6">
    <source>
        <dbReference type="EMBL" id="GLS92109.1"/>
    </source>
</evidence>
<evidence type="ECO:0000256" key="1">
    <source>
        <dbReference type="ARBA" id="ARBA00022801"/>
    </source>
</evidence>